<reference evidence="3 4" key="1">
    <citation type="submission" date="2024-02" db="EMBL/GenBank/DDBJ databases">
        <title>A draft genome for the cacao thread blight pathogen Marasmius crinis-equi.</title>
        <authorList>
            <person name="Cohen S.P."/>
            <person name="Baruah I.K."/>
            <person name="Amoako-Attah I."/>
            <person name="Bukari Y."/>
            <person name="Meinhardt L.W."/>
            <person name="Bailey B.A."/>
        </authorList>
    </citation>
    <scope>NUCLEOTIDE SEQUENCE [LARGE SCALE GENOMIC DNA]</scope>
    <source>
        <strain evidence="3 4">GH-76</strain>
    </source>
</reference>
<dbReference type="SUPFAM" id="SSF53448">
    <property type="entry name" value="Nucleotide-diphospho-sugar transferases"/>
    <property type="match status" value="1"/>
</dbReference>
<evidence type="ECO:0008006" key="5">
    <source>
        <dbReference type="Google" id="ProtNLM"/>
    </source>
</evidence>
<accession>A0ABR3FFN2</accession>
<evidence type="ECO:0000313" key="3">
    <source>
        <dbReference type="EMBL" id="KAL0574162.1"/>
    </source>
</evidence>
<dbReference type="EMBL" id="JBAHYK010000424">
    <property type="protein sequence ID" value="KAL0574162.1"/>
    <property type="molecule type" value="Genomic_DNA"/>
</dbReference>
<name>A0ABR3FFN2_9AGAR</name>
<evidence type="ECO:0000256" key="1">
    <source>
        <dbReference type="ARBA" id="ARBA00007677"/>
    </source>
</evidence>
<protein>
    <recommendedName>
        <fullName evidence="5">Glycosyltransferase family 15 protein</fullName>
    </recommendedName>
</protein>
<dbReference type="InterPro" id="IPR002685">
    <property type="entry name" value="Glyco_trans_15"/>
</dbReference>
<proteinExistence type="inferred from homology"/>
<comment type="similarity">
    <text evidence="1">Belongs to the glycosyltransferase 15 family.</text>
</comment>
<keyword evidence="4" id="KW-1185">Reference proteome</keyword>
<sequence length="338" mass="39180">MRAIIRYTVLVLVVTISLLTTITFMHEGFCNATSFLALKRTGTGSLNPNTVTTLSPPRRANATFVLLARNSDLDGIVISMKQIEDRFNKKFGYPYVFLNEEPFTDDFKRHITELTDAEVKFGLIPREHWFQPEWIDEGKAAAAREKMVTKQVLYGGSVPYRNMCRFNSGFFWRNELLEEYKYYWRWGALYILSGFPSHVGLASIRPDVKFFCDLDYDPFLVMEDQKKVYAFTITFPEFIKEYPRYIEPDNSLDFLSDDGGETYNLVWSNFEIGDLEFWRGEAYGQFFDFLDKKGGFYYERWGDAPVHSMGVALLARRDQIVRGILRLSPPLLTGDPSV</sequence>
<gene>
    <name evidence="3" type="ORF">V5O48_007790</name>
</gene>
<dbReference type="Pfam" id="PF01793">
    <property type="entry name" value="Glyco_transf_15"/>
    <property type="match status" value="1"/>
</dbReference>
<dbReference type="Proteomes" id="UP001465976">
    <property type="component" value="Unassembled WGS sequence"/>
</dbReference>
<dbReference type="InterPro" id="IPR029044">
    <property type="entry name" value="Nucleotide-diphossugar_trans"/>
</dbReference>
<dbReference type="PANTHER" id="PTHR31121:SF6">
    <property type="entry name" value="ALPHA-1,2 MANNOSYLTRANSFERASE KTR1"/>
    <property type="match status" value="1"/>
</dbReference>
<dbReference type="PANTHER" id="PTHR31121">
    <property type="entry name" value="ALPHA-1,2 MANNOSYLTRANSFERASE KTR1"/>
    <property type="match status" value="1"/>
</dbReference>
<dbReference type="Gene3D" id="3.90.550.10">
    <property type="entry name" value="Spore Coat Polysaccharide Biosynthesis Protein SpsA, Chain A"/>
    <property type="match status" value="2"/>
</dbReference>
<keyword evidence="2" id="KW-0808">Transferase</keyword>
<evidence type="ECO:0000313" key="4">
    <source>
        <dbReference type="Proteomes" id="UP001465976"/>
    </source>
</evidence>
<organism evidence="3 4">
    <name type="scientific">Marasmius crinis-equi</name>
    <dbReference type="NCBI Taxonomy" id="585013"/>
    <lineage>
        <taxon>Eukaryota</taxon>
        <taxon>Fungi</taxon>
        <taxon>Dikarya</taxon>
        <taxon>Basidiomycota</taxon>
        <taxon>Agaricomycotina</taxon>
        <taxon>Agaricomycetes</taxon>
        <taxon>Agaricomycetidae</taxon>
        <taxon>Agaricales</taxon>
        <taxon>Marasmiineae</taxon>
        <taxon>Marasmiaceae</taxon>
        <taxon>Marasmius</taxon>
    </lineage>
</organism>
<comment type="caution">
    <text evidence="3">The sequence shown here is derived from an EMBL/GenBank/DDBJ whole genome shotgun (WGS) entry which is preliminary data.</text>
</comment>
<evidence type="ECO:0000256" key="2">
    <source>
        <dbReference type="ARBA" id="ARBA00022679"/>
    </source>
</evidence>
<dbReference type="PIRSF" id="PIRSF018153">
    <property type="entry name" value="Glyco_trans_15"/>
    <property type="match status" value="1"/>
</dbReference>